<dbReference type="SUPFAM" id="SSF49899">
    <property type="entry name" value="Concanavalin A-like lectins/glucanases"/>
    <property type="match status" value="1"/>
</dbReference>
<protein>
    <recommendedName>
        <fullName evidence="2">LamG-like jellyroll fold domain-containing protein</fullName>
    </recommendedName>
</protein>
<comment type="caution">
    <text evidence="1">The sequence shown here is derived from an EMBL/GenBank/DDBJ whole genome shotgun (WGS) entry which is preliminary data.</text>
</comment>
<dbReference type="EMBL" id="LAZR01068590">
    <property type="protein sequence ID" value="KKK49357.1"/>
    <property type="molecule type" value="Genomic_DNA"/>
</dbReference>
<name>A0A0F8VYE2_9ZZZZ</name>
<feature type="non-terminal residue" evidence="1">
    <location>
        <position position="338"/>
    </location>
</feature>
<reference evidence="1" key="1">
    <citation type="journal article" date="2015" name="Nature">
        <title>Complex archaea that bridge the gap between prokaryotes and eukaryotes.</title>
        <authorList>
            <person name="Spang A."/>
            <person name="Saw J.H."/>
            <person name="Jorgensen S.L."/>
            <person name="Zaremba-Niedzwiedzka K."/>
            <person name="Martijn J."/>
            <person name="Lind A.E."/>
            <person name="van Eijk R."/>
            <person name="Schleper C."/>
            <person name="Guy L."/>
            <person name="Ettema T.J."/>
        </authorList>
    </citation>
    <scope>NUCLEOTIDE SEQUENCE</scope>
</reference>
<gene>
    <name evidence="1" type="ORF">LCGC14_3135880</name>
</gene>
<organism evidence="1">
    <name type="scientific">marine sediment metagenome</name>
    <dbReference type="NCBI Taxonomy" id="412755"/>
    <lineage>
        <taxon>unclassified sequences</taxon>
        <taxon>metagenomes</taxon>
        <taxon>ecological metagenomes</taxon>
    </lineage>
</organism>
<accession>A0A0F8VYE2</accession>
<dbReference type="Gene3D" id="2.60.120.200">
    <property type="match status" value="1"/>
</dbReference>
<sequence length="338" mass="35601">VRNGDRNMSVSLLKTPFDVRYRELWLPPSINGNATLPTSVEGGHGLTLTGARKGTTVDGVHFTGSATSNINCGAIHNAAAKLWLSFRFKPDQDFSAASPADIYLWAKFNGAADLHLVRLESANGRLYWQHEGVGSFSLSTAGITTWNAGQWYHVLVSLSNTAGARFIVDGGTPLTSANADAAPAGGDVIIGDRTDGGAIGGLVTIADVVIGTDDLTAAEETDLYNGIPPADAVNSWMLDEGRGVTAVDRGSGGNNGTLDTAATWAFGQVEQPVLSLDGINDHGQSSAGVNISGDLTLVWVGKMKSTYNLTAGNKRFVDIEVDGNNLLVLFYQFTLDEI</sequence>
<dbReference type="InterPro" id="IPR013320">
    <property type="entry name" value="ConA-like_dom_sf"/>
</dbReference>
<evidence type="ECO:0008006" key="2">
    <source>
        <dbReference type="Google" id="ProtNLM"/>
    </source>
</evidence>
<feature type="non-terminal residue" evidence="1">
    <location>
        <position position="1"/>
    </location>
</feature>
<dbReference type="AlphaFoldDB" id="A0A0F8VYE2"/>
<proteinExistence type="predicted"/>
<evidence type="ECO:0000313" key="1">
    <source>
        <dbReference type="EMBL" id="KKK49357.1"/>
    </source>
</evidence>